<evidence type="ECO:0000313" key="2">
    <source>
        <dbReference type="EMBL" id="KAK5802170.1"/>
    </source>
</evidence>
<gene>
    <name evidence="2" type="ORF">PVK06_029753</name>
</gene>
<accession>A0ABR0NLN5</accession>
<evidence type="ECO:0000256" key="1">
    <source>
        <dbReference type="SAM" id="MobiDB-lite"/>
    </source>
</evidence>
<keyword evidence="3" id="KW-1185">Reference proteome</keyword>
<sequence>MGPYARVAHTPRLASPVWPTRPSPESTHPCRPTSLPCGPYSHTRTTTWLCAMHGYAFFYHTTVFSHTVYHTGDHTPMWHRQYGFSAFIDNHFSAFQESRYFPDLLLPKYKYQIKENSTRPKRITEAPSSEKLTTTYQTKRAQSEIP</sequence>
<feature type="region of interest" description="Disordered" evidence="1">
    <location>
        <begin position="116"/>
        <end position="146"/>
    </location>
</feature>
<proteinExistence type="predicted"/>
<dbReference type="EMBL" id="JARKNE010000009">
    <property type="protein sequence ID" value="KAK5802170.1"/>
    <property type="molecule type" value="Genomic_DNA"/>
</dbReference>
<evidence type="ECO:0000313" key="3">
    <source>
        <dbReference type="Proteomes" id="UP001358586"/>
    </source>
</evidence>
<comment type="caution">
    <text evidence="2">The sequence shown here is derived from an EMBL/GenBank/DDBJ whole genome shotgun (WGS) entry which is preliminary data.</text>
</comment>
<reference evidence="2 3" key="1">
    <citation type="submission" date="2023-03" db="EMBL/GenBank/DDBJ databases">
        <title>WGS of Gossypium arboreum.</title>
        <authorList>
            <person name="Yu D."/>
        </authorList>
    </citation>
    <scope>NUCLEOTIDE SEQUENCE [LARGE SCALE GENOMIC DNA]</scope>
    <source>
        <tissue evidence="2">Leaf</tissue>
    </source>
</reference>
<feature type="compositionally biased region" description="Polar residues" evidence="1">
    <location>
        <begin position="126"/>
        <end position="146"/>
    </location>
</feature>
<dbReference type="Proteomes" id="UP001358586">
    <property type="component" value="Chromosome 9"/>
</dbReference>
<name>A0ABR0NLN5_GOSAR</name>
<protein>
    <submittedName>
        <fullName evidence="2">Uncharacterized protein</fullName>
    </submittedName>
</protein>
<organism evidence="2 3">
    <name type="scientific">Gossypium arboreum</name>
    <name type="common">Tree cotton</name>
    <name type="synonym">Gossypium nanking</name>
    <dbReference type="NCBI Taxonomy" id="29729"/>
    <lineage>
        <taxon>Eukaryota</taxon>
        <taxon>Viridiplantae</taxon>
        <taxon>Streptophyta</taxon>
        <taxon>Embryophyta</taxon>
        <taxon>Tracheophyta</taxon>
        <taxon>Spermatophyta</taxon>
        <taxon>Magnoliopsida</taxon>
        <taxon>eudicotyledons</taxon>
        <taxon>Gunneridae</taxon>
        <taxon>Pentapetalae</taxon>
        <taxon>rosids</taxon>
        <taxon>malvids</taxon>
        <taxon>Malvales</taxon>
        <taxon>Malvaceae</taxon>
        <taxon>Malvoideae</taxon>
        <taxon>Gossypium</taxon>
    </lineage>
</organism>